<name>A0A953HSA1_9BACT</name>
<protein>
    <submittedName>
        <fullName evidence="1">Uncharacterized protein</fullName>
    </submittedName>
</protein>
<gene>
    <name evidence="1" type="ORF">KUV50_17790</name>
</gene>
<proteinExistence type="predicted"/>
<evidence type="ECO:0000313" key="1">
    <source>
        <dbReference type="EMBL" id="MBY5960008.1"/>
    </source>
</evidence>
<dbReference type="RefSeq" id="WP_222581548.1">
    <property type="nucleotide sequence ID" value="NZ_JAHVHU010000021.1"/>
</dbReference>
<accession>A0A953HSA1</accession>
<reference evidence="1" key="1">
    <citation type="submission" date="2021-06" db="EMBL/GenBank/DDBJ databases">
        <title>44 bacteria genomes isolated from Dapeng, Shenzhen.</title>
        <authorList>
            <person name="Zheng W."/>
            <person name="Yu S."/>
            <person name="Huang Y."/>
        </authorList>
    </citation>
    <scope>NUCLEOTIDE SEQUENCE</scope>
    <source>
        <strain evidence="1">DP5N28-2</strain>
    </source>
</reference>
<comment type="caution">
    <text evidence="1">The sequence shown here is derived from an EMBL/GenBank/DDBJ whole genome shotgun (WGS) entry which is preliminary data.</text>
</comment>
<dbReference type="EMBL" id="JAHVHU010000021">
    <property type="protein sequence ID" value="MBY5960008.1"/>
    <property type="molecule type" value="Genomic_DNA"/>
</dbReference>
<evidence type="ECO:0000313" key="2">
    <source>
        <dbReference type="Proteomes" id="UP000753961"/>
    </source>
</evidence>
<organism evidence="1 2">
    <name type="scientific">Membranihabitans marinus</name>
    <dbReference type="NCBI Taxonomy" id="1227546"/>
    <lineage>
        <taxon>Bacteria</taxon>
        <taxon>Pseudomonadati</taxon>
        <taxon>Bacteroidota</taxon>
        <taxon>Saprospiria</taxon>
        <taxon>Saprospirales</taxon>
        <taxon>Saprospiraceae</taxon>
        <taxon>Membranihabitans</taxon>
    </lineage>
</organism>
<dbReference type="AlphaFoldDB" id="A0A953HSA1"/>
<keyword evidence="2" id="KW-1185">Reference proteome</keyword>
<dbReference type="Proteomes" id="UP000753961">
    <property type="component" value="Unassembled WGS sequence"/>
</dbReference>
<sequence>MNFRKKLLTGIGALAFMVIMALNVQLVNSSTEENDGFASLSIVELAAQAQGEVGCDCEDWEYCVNGICYPDDNSNNGLIDAMPCPNGGFWYTCGGTGNTCGTDDC</sequence>